<dbReference type="GeneID" id="94287073"/>
<gene>
    <name evidence="2" type="ORF">JKF63_00947</name>
</gene>
<dbReference type="KEGG" id="phet:94287073"/>
<sequence>MSSPSPVRCCPTDKGAATCKCSPTGDDFYMVGPYNSKAGVVVVSDIFGMLPNSKRLADMLAEQGYLVVMPDFFGALAWPESEWPADFQSERWTKYVERISKLDTFSPRMEKAIAVLRQMGCAKVGAVGMCWGAALPFMMAAQSKIDAAATAHPSFFTADAVKLAKTPVLVMPSKDEPPMNDVEAAVSAHPVEPHMYQRFDTLPHGFFGARYDPDTYTAAEMKDVDTARQLLLDFFEKALR</sequence>
<dbReference type="Pfam" id="PF01738">
    <property type="entry name" value="DLH"/>
    <property type="match status" value="1"/>
</dbReference>
<dbReference type="EMBL" id="JAFJZO010000036">
    <property type="protein sequence ID" value="KAG5490825.1"/>
    <property type="molecule type" value="Genomic_DNA"/>
</dbReference>
<dbReference type="Proteomes" id="UP000674318">
    <property type="component" value="Unassembled WGS sequence"/>
</dbReference>
<reference evidence="2 3" key="1">
    <citation type="submission" date="2021-02" db="EMBL/GenBank/DDBJ databases">
        <title>Porcisia hertigi Genome sequencing and assembly.</title>
        <authorList>
            <person name="Almutairi H."/>
            <person name="Gatherer D."/>
        </authorList>
    </citation>
    <scope>NUCLEOTIDE SEQUENCE [LARGE SCALE GENOMIC DNA]</scope>
    <source>
        <strain evidence="2 3">C119</strain>
    </source>
</reference>
<dbReference type="PANTHER" id="PTHR17630">
    <property type="entry name" value="DIENELACTONE HYDROLASE"/>
    <property type="match status" value="1"/>
</dbReference>
<name>A0A836I961_9TRYP</name>
<feature type="domain" description="Dienelactone hydrolase" evidence="1">
    <location>
        <begin position="29"/>
        <end position="237"/>
    </location>
</feature>
<comment type="caution">
    <text evidence="2">The sequence shown here is derived from an EMBL/GenBank/DDBJ whole genome shotgun (WGS) entry which is preliminary data.</text>
</comment>
<evidence type="ECO:0000313" key="3">
    <source>
        <dbReference type="Proteomes" id="UP000674318"/>
    </source>
</evidence>
<dbReference type="InterPro" id="IPR002925">
    <property type="entry name" value="Dienelactn_hydro"/>
</dbReference>
<keyword evidence="3" id="KW-1185">Reference proteome</keyword>
<dbReference type="OrthoDB" id="2147163at2759"/>
<protein>
    <recommendedName>
        <fullName evidence="1">Dienelactone hydrolase domain-containing protein</fullName>
    </recommendedName>
</protein>
<dbReference type="Gene3D" id="3.40.50.1820">
    <property type="entry name" value="alpha/beta hydrolase"/>
    <property type="match status" value="1"/>
</dbReference>
<evidence type="ECO:0000259" key="1">
    <source>
        <dbReference type="Pfam" id="PF01738"/>
    </source>
</evidence>
<dbReference type="RefSeq" id="XP_067753153.1">
    <property type="nucleotide sequence ID" value="XM_067896996.1"/>
</dbReference>
<dbReference type="SUPFAM" id="SSF53474">
    <property type="entry name" value="alpha/beta-Hydrolases"/>
    <property type="match status" value="1"/>
</dbReference>
<proteinExistence type="predicted"/>
<organism evidence="2 3">
    <name type="scientific">Porcisia hertigi</name>
    <dbReference type="NCBI Taxonomy" id="2761500"/>
    <lineage>
        <taxon>Eukaryota</taxon>
        <taxon>Discoba</taxon>
        <taxon>Euglenozoa</taxon>
        <taxon>Kinetoplastea</taxon>
        <taxon>Metakinetoplastina</taxon>
        <taxon>Trypanosomatida</taxon>
        <taxon>Trypanosomatidae</taxon>
        <taxon>Leishmaniinae</taxon>
        <taxon>Porcisia</taxon>
    </lineage>
</organism>
<dbReference type="InterPro" id="IPR029058">
    <property type="entry name" value="AB_hydrolase_fold"/>
</dbReference>
<evidence type="ECO:0000313" key="2">
    <source>
        <dbReference type="EMBL" id="KAG5490825.1"/>
    </source>
</evidence>
<accession>A0A836I961</accession>
<dbReference type="GO" id="GO:0016787">
    <property type="term" value="F:hydrolase activity"/>
    <property type="evidence" value="ECO:0007669"/>
    <property type="project" value="InterPro"/>
</dbReference>
<dbReference type="AlphaFoldDB" id="A0A836I961"/>
<dbReference type="PANTHER" id="PTHR17630:SF44">
    <property type="entry name" value="PROTEIN AIM2"/>
    <property type="match status" value="1"/>
</dbReference>